<comment type="pathway">
    <text evidence="1">Protein modification; protein ubiquitination.</text>
</comment>
<dbReference type="Pfam" id="PF24570">
    <property type="entry name" value="BACK_BPM_SPOP"/>
    <property type="match status" value="1"/>
</dbReference>
<dbReference type="InterPro" id="IPR045005">
    <property type="entry name" value="BPM1-6"/>
</dbReference>
<dbReference type="InterPro" id="IPR000210">
    <property type="entry name" value="BTB/POZ_dom"/>
</dbReference>
<comment type="similarity">
    <text evidence="2">Belongs to the Tdpoz family.</text>
</comment>
<dbReference type="InterPro" id="IPR011333">
    <property type="entry name" value="SKP1/BTB/POZ_sf"/>
</dbReference>
<protein>
    <recommendedName>
        <fullName evidence="3">BTB domain-containing protein</fullName>
    </recommendedName>
</protein>
<sequence length="355" mass="40066">MTFTGESVYSGGKLLSAASPIINAGADRGYHLLVVDGHSRTNKFFWSLPFIIGGQHWRIYYDPHVDGSLVTLQLCLIIGTIDLVKAHFEFSFVEENDEQERARIHDGSEIFEFRGRFSHHTKVLKKETWEKFIRDDRFTIRCDVMVLAQGATTRISSFIAVPPSDMQQNFMDLLLSGDGTDVVFRVGGETFTAHKCVLAARSAFFRAQLFGPMKEGTASTNTILQINDMHAEVFSMMLRFIYGDSLPAPPVDENEGVLLQHLLVAADRYDLRRLRAMCEDKLCDYIDISSVATILSLADQHSCDGLKKACYHFVDCPANLRAFVETEEFDHLQRSCPRITKEIILNMLPSPSLIQ</sequence>
<dbReference type="InterPro" id="IPR002083">
    <property type="entry name" value="MATH/TRAF_dom"/>
</dbReference>
<name>A0A9R0ZPH2_TRITD</name>
<feature type="domain" description="BTB" evidence="3">
    <location>
        <begin position="180"/>
        <end position="250"/>
    </location>
</feature>
<dbReference type="PANTHER" id="PTHR26379:SF502">
    <property type="entry name" value="BTB DOMAIN-CONTAINING PROTEIN"/>
    <property type="match status" value="1"/>
</dbReference>
<evidence type="ECO:0000313" key="5">
    <source>
        <dbReference type="Proteomes" id="UP000324705"/>
    </source>
</evidence>
<dbReference type="SUPFAM" id="SSF54695">
    <property type="entry name" value="POZ domain"/>
    <property type="match status" value="1"/>
</dbReference>
<evidence type="ECO:0000256" key="1">
    <source>
        <dbReference type="ARBA" id="ARBA00004906"/>
    </source>
</evidence>
<evidence type="ECO:0000259" key="3">
    <source>
        <dbReference type="PROSITE" id="PS50097"/>
    </source>
</evidence>
<dbReference type="Gene3D" id="1.25.40.420">
    <property type="match status" value="1"/>
</dbReference>
<dbReference type="InterPro" id="IPR008974">
    <property type="entry name" value="TRAF-like"/>
</dbReference>
<dbReference type="SMART" id="SM00225">
    <property type="entry name" value="BTB"/>
    <property type="match status" value="1"/>
</dbReference>
<keyword evidence="5" id="KW-1185">Reference proteome</keyword>
<gene>
    <name evidence="4" type="ORF">TRITD_7Av1G275030</name>
</gene>
<dbReference type="PROSITE" id="PS50097">
    <property type="entry name" value="BTB"/>
    <property type="match status" value="1"/>
</dbReference>
<dbReference type="PANTHER" id="PTHR26379">
    <property type="entry name" value="BTB/POZ AND MATH DOMAIN-CONTAINING PROTEIN 1"/>
    <property type="match status" value="1"/>
</dbReference>
<accession>A0A9R0ZPH2</accession>
<evidence type="ECO:0000313" key="4">
    <source>
        <dbReference type="EMBL" id="VAI81665.1"/>
    </source>
</evidence>
<evidence type="ECO:0000256" key="2">
    <source>
        <dbReference type="ARBA" id="ARBA00010846"/>
    </source>
</evidence>
<dbReference type="CDD" id="cd00121">
    <property type="entry name" value="MATH"/>
    <property type="match status" value="1"/>
</dbReference>
<dbReference type="Pfam" id="PF00651">
    <property type="entry name" value="BTB"/>
    <property type="match status" value="1"/>
</dbReference>
<dbReference type="OMA" id="QERARIH"/>
<reference evidence="4 5" key="1">
    <citation type="submission" date="2017-09" db="EMBL/GenBank/DDBJ databases">
        <authorList>
            <consortium name="International Durum Wheat Genome Sequencing Consortium (IDWGSC)"/>
            <person name="Milanesi L."/>
        </authorList>
    </citation>
    <scope>NUCLEOTIDE SEQUENCE [LARGE SCALE GENOMIC DNA]</scope>
    <source>
        <strain evidence="5">cv. Svevo</strain>
    </source>
</reference>
<dbReference type="EMBL" id="LT934123">
    <property type="protein sequence ID" value="VAI81665.1"/>
    <property type="molecule type" value="Genomic_DNA"/>
</dbReference>
<dbReference type="Proteomes" id="UP000324705">
    <property type="component" value="Chromosome 7A"/>
</dbReference>
<dbReference type="GO" id="GO:0016567">
    <property type="term" value="P:protein ubiquitination"/>
    <property type="evidence" value="ECO:0007669"/>
    <property type="project" value="InterPro"/>
</dbReference>
<dbReference type="Gramene" id="TRITD7Av1G275030.1">
    <property type="protein sequence ID" value="TRITD7Av1G275030.1"/>
    <property type="gene ID" value="TRITD7Av1G275030"/>
</dbReference>
<dbReference type="InterPro" id="IPR056423">
    <property type="entry name" value="BACK_BPM_SPOP"/>
</dbReference>
<dbReference type="Gene3D" id="2.60.210.10">
    <property type="entry name" value="Apoptosis, Tumor Necrosis Factor Receptor Associated Protein 2, Chain A"/>
    <property type="match status" value="1"/>
</dbReference>
<organism evidence="4 5">
    <name type="scientific">Triticum turgidum subsp. durum</name>
    <name type="common">Durum wheat</name>
    <name type="synonym">Triticum durum</name>
    <dbReference type="NCBI Taxonomy" id="4567"/>
    <lineage>
        <taxon>Eukaryota</taxon>
        <taxon>Viridiplantae</taxon>
        <taxon>Streptophyta</taxon>
        <taxon>Embryophyta</taxon>
        <taxon>Tracheophyta</taxon>
        <taxon>Spermatophyta</taxon>
        <taxon>Magnoliopsida</taxon>
        <taxon>Liliopsida</taxon>
        <taxon>Poales</taxon>
        <taxon>Poaceae</taxon>
        <taxon>BOP clade</taxon>
        <taxon>Pooideae</taxon>
        <taxon>Triticodae</taxon>
        <taxon>Triticeae</taxon>
        <taxon>Triticinae</taxon>
        <taxon>Triticum</taxon>
    </lineage>
</organism>
<dbReference type="Gene3D" id="3.30.710.10">
    <property type="entry name" value="Potassium Channel Kv1.1, Chain A"/>
    <property type="match status" value="1"/>
</dbReference>
<dbReference type="AlphaFoldDB" id="A0A9R0ZPH2"/>
<dbReference type="SUPFAM" id="SSF49599">
    <property type="entry name" value="TRAF domain-like"/>
    <property type="match status" value="1"/>
</dbReference>
<proteinExistence type="inferred from homology"/>